<dbReference type="InterPro" id="IPR028082">
    <property type="entry name" value="Peripla_BP_I"/>
</dbReference>
<dbReference type="GO" id="GO:0003700">
    <property type="term" value="F:DNA-binding transcription factor activity"/>
    <property type="evidence" value="ECO:0007669"/>
    <property type="project" value="TreeGrafter"/>
</dbReference>
<dbReference type="Proteomes" id="UP000467428">
    <property type="component" value="Plasmid pJCM18538"/>
</dbReference>
<proteinExistence type="predicted"/>
<keyword evidence="4" id="KW-0614">Plasmid</keyword>
<dbReference type="RefSeq" id="WP_163916122.1">
    <property type="nucleotide sequence ID" value="NZ_AP022592.1"/>
</dbReference>
<dbReference type="GO" id="GO:0000976">
    <property type="term" value="F:transcription cis-regulatory region binding"/>
    <property type="evidence" value="ECO:0007669"/>
    <property type="project" value="TreeGrafter"/>
</dbReference>
<evidence type="ECO:0008006" key="6">
    <source>
        <dbReference type="Google" id="ProtNLM"/>
    </source>
</evidence>
<keyword evidence="3" id="KW-0804">Transcription</keyword>
<dbReference type="PANTHER" id="PTHR30146">
    <property type="entry name" value="LACI-RELATED TRANSCRIPTIONAL REPRESSOR"/>
    <property type="match status" value="1"/>
</dbReference>
<dbReference type="PANTHER" id="PTHR30146:SF109">
    <property type="entry name" value="HTH-TYPE TRANSCRIPTIONAL REGULATOR GALS"/>
    <property type="match status" value="1"/>
</dbReference>
<dbReference type="EMBL" id="AP022592">
    <property type="protein sequence ID" value="BBY46632.1"/>
    <property type="molecule type" value="Genomic_DNA"/>
</dbReference>
<dbReference type="SUPFAM" id="SSF53822">
    <property type="entry name" value="Periplasmic binding protein-like I"/>
    <property type="match status" value="1"/>
</dbReference>
<geneLocation type="plasmid" evidence="4">
    <name>pJCM18538</name>
</geneLocation>
<keyword evidence="2" id="KW-0238">DNA-binding</keyword>
<evidence type="ECO:0000256" key="2">
    <source>
        <dbReference type="ARBA" id="ARBA00023125"/>
    </source>
</evidence>
<sequence>MNRPVGRPSREAEFNRVVERSGASAESVRNFFNRPGRLSTELRRSIARAVAETGYRPIRRGRGSLDKVAIGYQMPRSWSMQSPVMDVQFHELLDAAQSADAHLVPFVVDPRVPGVDDVVGGTDEERAERESGLQGWHRDYAHTLAPWTYQEVMRERLVRMFVVNDLSVDDPRLEMLAAQGVPYVALGLPRRSTSGEPAPRHPYVETDNHSAIAEMVRRLREAGCRTFGHVGFSDDTSHVTRDRREAVADAVGGEVPRTTISYLDSFTPSSERHRSQLRDWLRREDVDAVICDSDALAYMVHLAAPSAGRSTVQDPRAVHDDGQRSVMLTGNDNSHHRTWLPPAQRWITMAPPEREKMEATIDLLAKLHAGLHGEVEPVLIPPRIVPWGDGSTGPAYPSTAGPDRGETV</sequence>
<evidence type="ECO:0000313" key="5">
    <source>
        <dbReference type="Proteomes" id="UP000467428"/>
    </source>
</evidence>
<dbReference type="Gene3D" id="3.40.50.2300">
    <property type="match status" value="2"/>
</dbReference>
<protein>
    <recommendedName>
        <fullName evidence="6">LacI family transcriptional regulator</fullName>
    </recommendedName>
</protein>
<evidence type="ECO:0000256" key="3">
    <source>
        <dbReference type="ARBA" id="ARBA00023163"/>
    </source>
</evidence>
<organism evidence="4 5">
    <name type="scientific">Mycolicibacterium arabiense</name>
    <dbReference type="NCBI Taxonomy" id="1286181"/>
    <lineage>
        <taxon>Bacteria</taxon>
        <taxon>Bacillati</taxon>
        <taxon>Actinomycetota</taxon>
        <taxon>Actinomycetes</taxon>
        <taxon>Mycobacteriales</taxon>
        <taxon>Mycobacteriaceae</taxon>
        <taxon>Mycolicibacterium</taxon>
    </lineage>
</organism>
<evidence type="ECO:0000313" key="4">
    <source>
        <dbReference type="EMBL" id="BBY46632.1"/>
    </source>
</evidence>
<dbReference type="AlphaFoldDB" id="A0A7I7RPW6"/>
<gene>
    <name evidence="4" type="ORF">MARA_00620</name>
</gene>
<keyword evidence="5" id="KW-1185">Reference proteome</keyword>
<dbReference type="KEGG" id="marz:MARA_00620"/>
<keyword evidence="1" id="KW-0805">Transcription regulation</keyword>
<reference evidence="4 5" key="1">
    <citation type="journal article" date="2019" name="Emerg. Microbes Infect.">
        <title>Comprehensive subspecies identification of 175 nontuberculous mycobacteria species based on 7547 genomic profiles.</title>
        <authorList>
            <person name="Matsumoto Y."/>
            <person name="Kinjo T."/>
            <person name="Motooka D."/>
            <person name="Nabeya D."/>
            <person name="Jung N."/>
            <person name="Uechi K."/>
            <person name="Horii T."/>
            <person name="Iida T."/>
            <person name="Fujita J."/>
            <person name="Nakamura S."/>
        </authorList>
    </citation>
    <scope>NUCLEOTIDE SEQUENCE [LARGE SCALE GENOMIC DNA]</scope>
    <source>
        <strain evidence="4 5">JCM 18538</strain>
        <plasmid evidence="4">pJCM18538</plasmid>
    </source>
</reference>
<name>A0A7I7RPW6_9MYCO</name>
<evidence type="ECO:0000256" key="1">
    <source>
        <dbReference type="ARBA" id="ARBA00023015"/>
    </source>
</evidence>
<accession>A0A7I7RPW6</accession>